<feature type="region of interest" description="Disordered" evidence="1">
    <location>
        <begin position="147"/>
        <end position="166"/>
    </location>
</feature>
<dbReference type="Proteomes" id="UP001283361">
    <property type="component" value="Unassembled WGS sequence"/>
</dbReference>
<protein>
    <submittedName>
        <fullName evidence="2">Uncharacterized protein</fullName>
    </submittedName>
</protein>
<feature type="compositionally biased region" description="Basic residues" evidence="1">
    <location>
        <begin position="107"/>
        <end position="127"/>
    </location>
</feature>
<name>A0AAE1AUG0_9GAST</name>
<evidence type="ECO:0000313" key="3">
    <source>
        <dbReference type="Proteomes" id="UP001283361"/>
    </source>
</evidence>
<feature type="region of interest" description="Disordered" evidence="1">
    <location>
        <begin position="91"/>
        <end position="132"/>
    </location>
</feature>
<sequence>MDVHTENLQSLLLLEDALDKEVERKETELKWDRRKLVYLQALGCPTTDINDLDLTIRRSEGVLGIMKQLLQQTFQDRVVCANQVQTMVEARSNSPIPRPGSGSFDRKGRHNHHTKLRLKNSRKRSLRRQPFPGNLWCATSKLGSTLEVGSGSGSEAPSVPARSCNCSPPRSLETYASMEGETTPECIDTMRVSCGTSKGNLTRPSYVGKSALGGEASVSISPPYRPLPGWSTSEREVYPGCAPKKAPRRIWSLTENGHSTAEQKKLQVCTNISSNHRDGYCMGDSLCQNTQNTSHQETIHPIDRNWFTHSLAYSREAQSPVSVTPDAELIRRPRDITGSLDHQSDCYWSDLLCAVNTQNTLLHHWLELQYLAVVAHRPKILFYITNYVGKKKILKLARFIPELLDSLFAL</sequence>
<dbReference type="AlphaFoldDB" id="A0AAE1AUG0"/>
<gene>
    <name evidence="2" type="ORF">RRG08_062398</name>
</gene>
<evidence type="ECO:0000256" key="1">
    <source>
        <dbReference type="SAM" id="MobiDB-lite"/>
    </source>
</evidence>
<proteinExistence type="predicted"/>
<organism evidence="2 3">
    <name type="scientific">Elysia crispata</name>
    <name type="common">lettuce slug</name>
    <dbReference type="NCBI Taxonomy" id="231223"/>
    <lineage>
        <taxon>Eukaryota</taxon>
        <taxon>Metazoa</taxon>
        <taxon>Spiralia</taxon>
        <taxon>Lophotrochozoa</taxon>
        <taxon>Mollusca</taxon>
        <taxon>Gastropoda</taxon>
        <taxon>Heterobranchia</taxon>
        <taxon>Euthyneura</taxon>
        <taxon>Panpulmonata</taxon>
        <taxon>Sacoglossa</taxon>
        <taxon>Placobranchoidea</taxon>
        <taxon>Plakobranchidae</taxon>
        <taxon>Elysia</taxon>
    </lineage>
</organism>
<accession>A0AAE1AUG0</accession>
<evidence type="ECO:0000313" key="2">
    <source>
        <dbReference type="EMBL" id="KAK3794153.1"/>
    </source>
</evidence>
<keyword evidence="3" id="KW-1185">Reference proteome</keyword>
<reference evidence="2" key="1">
    <citation type="journal article" date="2023" name="G3 (Bethesda)">
        <title>A reference genome for the long-term kleptoplast-retaining sea slug Elysia crispata morphotype clarki.</title>
        <authorList>
            <person name="Eastman K.E."/>
            <person name="Pendleton A.L."/>
            <person name="Shaikh M.A."/>
            <person name="Suttiyut T."/>
            <person name="Ogas R."/>
            <person name="Tomko P."/>
            <person name="Gavelis G."/>
            <person name="Widhalm J.R."/>
            <person name="Wisecaver J.H."/>
        </authorList>
    </citation>
    <scope>NUCLEOTIDE SEQUENCE</scope>
    <source>
        <strain evidence="2">ECLA1</strain>
    </source>
</reference>
<dbReference type="EMBL" id="JAWDGP010001136">
    <property type="protein sequence ID" value="KAK3794153.1"/>
    <property type="molecule type" value="Genomic_DNA"/>
</dbReference>
<comment type="caution">
    <text evidence="2">The sequence shown here is derived from an EMBL/GenBank/DDBJ whole genome shotgun (WGS) entry which is preliminary data.</text>
</comment>